<sequence>MFKAKLKVPLVTAFYSVGRNPLDNWIIQCKYGETQQIQDDVIKSNVFQLQSPNVNACCIACPVDPKESLGIQLPFVTLLVKNLGRLFTFEITILDSEKIRRRVRVSSYHTSTKLSTFMIAMPICMIEGWNQLSLNLAAITSYSFKTTYMETVRVQVHANCRLRRIYFSDQLYRDDQLPNAYRMYVTKNVREKPKSTLKKKEVVIEKKPKAEKS</sequence>
<evidence type="ECO:0000313" key="2">
    <source>
        <dbReference type="EMBL" id="CAH1733414.1"/>
    </source>
</evidence>
<feature type="domain" description="CFA20" evidence="1">
    <location>
        <begin position="1"/>
        <end position="184"/>
    </location>
</feature>
<evidence type="ECO:0000313" key="3">
    <source>
        <dbReference type="Proteomes" id="UP001154329"/>
    </source>
</evidence>
<dbReference type="Pfam" id="PF05018">
    <property type="entry name" value="CFA20_dom"/>
    <property type="match status" value="1"/>
</dbReference>
<organism evidence="2 3">
    <name type="scientific">Aphis gossypii</name>
    <name type="common">Cotton aphid</name>
    <dbReference type="NCBI Taxonomy" id="80765"/>
    <lineage>
        <taxon>Eukaryota</taxon>
        <taxon>Metazoa</taxon>
        <taxon>Ecdysozoa</taxon>
        <taxon>Arthropoda</taxon>
        <taxon>Hexapoda</taxon>
        <taxon>Insecta</taxon>
        <taxon>Pterygota</taxon>
        <taxon>Neoptera</taxon>
        <taxon>Paraneoptera</taxon>
        <taxon>Hemiptera</taxon>
        <taxon>Sternorrhyncha</taxon>
        <taxon>Aphidomorpha</taxon>
        <taxon>Aphidoidea</taxon>
        <taxon>Aphididae</taxon>
        <taxon>Aphidini</taxon>
        <taxon>Aphis</taxon>
        <taxon>Aphis</taxon>
    </lineage>
</organism>
<accession>A0A9P0J9F2</accession>
<evidence type="ECO:0000259" key="1">
    <source>
        <dbReference type="Pfam" id="PF05018"/>
    </source>
</evidence>
<keyword evidence="3" id="KW-1185">Reference proteome</keyword>
<dbReference type="PANTHER" id="PTHR12458">
    <property type="entry name" value="ORF PROTEIN"/>
    <property type="match status" value="1"/>
</dbReference>
<reference evidence="2" key="2">
    <citation type="submission" date="2022-10" db="EMBL/GenBank/DDBJ databases">
        <authorList>
            <consortium name="ENA_rothamsted_submissions"/>
            <consortium name="culmorum"/>
            <person name="King R."/>
        </authorList>
    </citation>
    <scope>NUCLEOTIDE SEQUENCE</scope>
</reference>
<reference evidence="2" key="1">
    <citation type="submission" date="2022-02" db="EMBL/GenBank/DDBJ databases">
        <authorList>
            <person name="King R."/>
        </authorList>
    </citation>
    <scope>NUCLEOTIDE SEQUENCE</scope>
</reference>
<dbReference type="OrthoDB" id="7486196at2759"/>
<dbReference type="InterPro" id="IPR007714">
    <property type="entry name" value="CFA20_dom"/>
</dbReference>
<dbReference type="EMBL" id="OU899036">
    <property type="protein sequence ID" value="CAH1733414.1"/>
    <property type="molecule type" value="Genomic_DNA"/>
</dbReference>
<dbReference type="InterPro" id="IPR040441">
    <property type="entry name" value="CFA20/CFAP20DC"/>
</dbReference>
<proteinExistence type="predicted"/>
<protein>
    <recommendedName>
        <fullName evidence="1">CFA20 domain-containing protein</fullName>
    </recommendedName>
</protein>
<dbReference type="Proteomes" id="UP001154329">
    <property type="component" value="Chromosome 3"/>
</dbReference>
<name>A0A9P0J9F2_APHGO</name>
<dbReference type="AlphaFoldDB" id="A0A9P0J9F2"/>
<gene>
    <name evidence="2" type="ORF">APHIGO_LOCUS9730</name>
</gene>